<keyword evidence="4" id="KW-1185">Reference proteome</keyword>
<dbReference type="GO" id="GO:0008270">
    <property type="term" value="F:zinc ion binding"/>
    <property type="evidence" value="ECO:0007669"/>
    <property type="project" value="UniProtKB-UniRule"/>
</dbReference>
<protein>
    <submittedName>
        <fullName evidence="3">Zinc-finger associated domain containing protein</fullName>
    </submittedName>
</protein>
<organism evidence="3 4">
    <name type="scientific">Oryctes borbonicus</name>
    <dbReference type="NCBI Taxonomy" id="1629725"/>
    <lineage>
        <taxon>Eukaryota</taxon>
        <taxon>Metazoa</taxon>
        <taxon>Ecdysozoa</taxon>
        <taxon>Arthropoda</taxon>
        <taxon>Hexapoda</taxon>
        <taxon>Insecta</taxon>
        <taxon>Pterygota</taxon>
        <taxon>Neoptera</taxon>
        <taxon>Endopterygota</taxon>
        <taxon>Coleoptera</taxon>
        <taxon>Polyphaga</taxon>
        <taxon>Scarabaeiformia</taxon>
        <taxon>Scarabaeidae</taxon>
        <taxon>Dynastinae</taxon>
        <taxon>Oryctes</taxon>
    </lineage>
</organism>
<dbReference type="InterPro" id="IPR012934">
    <property type="entry name" value="Znf_AD"/>
</dbReference>
<feature type="binding site" evidence="1">
    <location>
        <position position="60"/>
    </location>
    <ligand>
        <name>Zn(2+)</name>
        <dbReference type="ChEBI" id="CHEBI:29105"/>
    </ligand>
</feature>
<accession>A0A0T6B4Q8</accession>
<evidence type="ECO:0000313" key="4">
    <source>
        <dbReference type="Proteomes" id="UP000051574"/>
    </source>
</evidence>
<name>A0A0T6B4Q8_9SCAR</name>
<keyword evidence="1 3" id="KW-0863">Zinc-finger</keyword>
<feature type="non-terminal residue" evidence="3">
    <location>
        <position position="241"/>
    </location>
</feature>
<comment type="caution">
    <text evidence="3">The sequence shown here is derived from an EMBL/GenBank/DDBJ whole genome shotgun (WGS) entry which is preliminary data.</text>
</comment>
<dbReference type="SUPFAM" id="SSF57716">
    <property type="entry name" value="Glucocorticoid receptor-like (DNA-binding domain)"/>
    <property type="match status" value="1"/>
</dbReference>
<reference evidence="3 4" key="1">
    <citation type="submission" date="2015-09" db="EMBL/GenBank/DDBJ databases">
        <title>Draft genome of the scarab beetle Oryctes borbonicus.</title>
        <authorList>
            <person name="Meyer J.M."/>
            <person name="Markov G.V."/>
            <person name="Baskaran P."/>
            <person name="Herrmann M."/>
            <person name="Sommer R.J."/>
            <person name="Roedelsperger C."/>
        </authorList>
    </citation>
    <scope>NUCLEOTIDE SEQUENCE [LARGE SCALE GENOMIC DNA]</scope>
    <source>
        <strain evidence="3">OB123</strain>
        <tissue evidence="3">Whole animal</tissue>
    </source>
</reference>
<sequence>MSGYKRVNFYELCRLCASNQQKEKTHIFQEEGRKIQLQNKIQSCLSLKVCENDFLPKVVCSQCLRTLEECYTFRNECVSSETMLSSYFNNFRYTEDFKKSGKVYIKDTTTTKTQQKELTQKQTQHFEFIAIPNGNNISNSTEDNEVAYIQSQNDKPLKNDSKPLAYNLGTINFAALKGIVQNIPKNEQINNISVSSNGEIINITPLIDLESIFVQNQLQKPLAKQICKSNKKLKPEKHEPE</sequence>
<evidence type="ECO:0000256" key="1">
    <source>
        <dbReference type="PROSITE-ProRule" id="PRU01263"/>
    </source>
</evidence>
<feature type="binding site" evidence="1">
    <location>
        <position position="13"/>
    </location>
    <ligand>
        <name>Zn(2+)</name>
        <dbReference type="ChEBI" id="CHEBI:29105"/>
    </ligand>
</feature>
<dbReference type="PANTHER" id="PTHR39942">
    <property type="entry name" value="BCDNA.LD26519-RELATED"/>
    <property type="match status" value="1"/>
</dbReference>
<dbReference type="SMART" id="SM00868">
    <property type="entry name" value="zf-AD"/>
    <property type="match status" value="1"/>
</dbReference>
<evidence type="ECO:0000259" key="2">
    <source>
        <dbReference type="PROSITE" id="PS51915"/>
    </source>
</evidence>
<dbReference type="Proteomes" id="UP000051574">
    <property type="component" value="Unassembled WGS sequence"/>
</dbReference>
<dbReference type="AlphaFoldDB" id="A0A0T6B4Q8"/>
<dbReference type="OrthoDB" id="654211at2759"/>
<dbReference type="Gene3D" id="3.40.1800.20">
    <property type="match status" value="1"/>
</dbReference>
<dbReference type="PROSITE" id="PS51915">
    <property type="entry name" value="ZAD"/>
    <property type="match status" value="1"/>
</dbReference>
<evidence type="ECO:0000313" key="3">
    <source>
        <dbReference type="EMBL" id="KRT82093.1"/>
    </source>
</evidence>
<dbReference type="GO" id="GO:0005634">
    <property type="term" value="C:nucleus"/>
    <property type="evidence" value="ECO:0007669"/>
    <property type="project" value="InterPro"/>
</dbReference>
<dbReference type="PANTHER" id="PTHR39942:SF1">
    <property type="entry name" value="BCDNA.LD26519-RELATED"/>
    <property type="match status" value="1"/>
</dbReference>
<gene>
    <name evidence="3" type="ORF">AMK59_4620</name>
</gene>
<dbReference type="EMBL" id="LJIG01009931">
    <property type="protein sequence ID" value="KRT82093.1"/>
    <property type="molecule type" value="Genomic_DNA"/>
</dbReference>
<feature type="domain" description="ZAD" evidence="2">
    <location>
        <begin position="11"/>
        <end position="87"/>
    </location>
</feature>
<keyword evidence="1" id="KW-0479">Metal-binding</keyword>
<keyword evidence="1" id="KW-0862">Zinc</keyword>
<dbReference type="Pfam" id="PF07776">
    <property type="entry name" value="zf-AD"/>
    <property type="match status" value="1"/>
</dbReference>
<feature type="binding site" evidence="1">
    <location>
        <position position="63"/>
    </location>
    <ligand>
        <name>Zn(2+)</name>
        <dbReference type="ChEBI" id="CHEBI:29105"/>
    </ligand>
</feature>
<feature type="binding site" evidence="1">
    <location>
        <position position="16"/>
    </location>
    <ligand>
        <name>Zn(2+)</name>
        <dbReference type="ChEBI" id="CHEBI:29105"/>
    </ligand>
</feature>
<proteinExistence type="predicted"/>